<organism evidence="2 3">
    <name type="scientific">Methylobacterium aquaticum</name>
    <dbReference type="NCBI Taxonomy" id="270351"/>
    <lineage>
        <taxon>Bacteria</taxon>
        <taxon>Pseudomonadati</taxon>
        <taxon>Pseudomonadota</taxon>
        <taxon>Alphaproteobacteria</taxon>
        <taxon>Hyphomicrobiales</taxon>
        <taxon>Methylobacteriaceae</taxon>
        <taxon>Methylobacterium</taxon>
    </lineage>
</organism>
<gene>
    <name evidence="2" type="ORF">VP06_28830</name>
</gene>
<proteinExistence type="predicted"/>
<dbReference type="PROSITE" id="PS51318">
    <property type="entry name" value="TAT"/>
    <property type="match status" value="1"/>
</dbReference>
<name>A0A0J6S365_9HYPH</name>
<comment type="caution">
    <text evidence="2">The sequence shown here is derived from an EMBL/GenBank/DDBJ whole genome shotgun (WGS) entry which is preliminary data.</text>
</comment>
<dbReference type="PANTHER" id="PTHR35399">
    <property type="entry name" value="SLR8030 PROTEIN"/>
    <property type="match status" value="1"/>
</dbReference>
<accession>A0A0J6S365</accession>
<dbReference type="AlphaFoldDB" id="A0A0J6S365"/>
<feature type="region of interest" description="Disordered" evidence="1">
    <location>
        <begin position="1"/>
        <end position="29"/>
    </location>
</feature>
<sequence>MTQPSLNRSQQAEAAEDAGSNPSANPTLGEVVARRFDRREILRGGLAGSLAGSLAVSAISATLAPRAVAAAGTDPTSETFPFRELPAGADARHHVAEGHDAEVLIRWGDPVLPGAPAFDPHKQSAAAQAQQFGYNNDFLGFFPLPGAPDPAGHGLLVVNHEYTNEELMFPGLGRQDGKAAFAGMNRDLVDIEMAAHGGSVIEVTREDGRWRVVPNSPYARRITAMTPIRLSGPAAGSARLRTSADPEGTRVLGMLNNCAGGVTPWGTWLTCEENINYYFQGRLPEGSPEAKNHKRLGMPGNLYGWARFHERFDLGKEPNEPNRFGWVVEIDPFDPASVPVKRTAMGRFKHEGAAGALAKNGRYVVFQGDDERFDYVYRFVTKDPVNTADRSANRDLLDHGTLSVARFDADGRGTWLPVVFGQGPLTPENGFRDQADVLIETRRAADLLGATKMDRPEDVEANPKTGKVYVMLTNNTRRKADQVDAANPRPDNRFGHIVELSPEGGDFAADAFAWEVLVRCGDPSIAAVGATFSSATTKDGWFGMPDNCAVDGQGRLWVATDGNSPAKTGRADGIWAMETEGARRGTSKHFFQVPLGAEMCGPYFTPDDTTFFVAVQHPGEADEEDPNAQPATFENPATRWPDFDPALPPRPAVVAITKRGGGKVGT</sequence>
<evidence type="ECO:0000256" key="1">
    <source>
        <dbReference type="SAM" id="MobiDB-lite"/>
    </source>
</evidence>
<evidence type="ECO:0000313" key="2">
    <source>
        <dbReference type="EMBL" id="KMO28007.1"/>
    </source>
</evidence>
<feature type="compositionally biased region" description="Polar residues" evidence="1">
    <location>
        <begin position="1"/>
        <end position="12"/>
    </location>
</feature>
<dbReference type="EMBL" id="LABX01000273">
    <property type="protein sequence ID" value="KMO28007.1"/>
    <property type="molecule type" value="Genomic_DNA"/>
</dbReference>
<reference evidence="2 3" key="1">
    <citation type="submission" date="2015-03" db="EMBL/GenBank/DDBJ databases">
        <title>Genome sequencing of Methylobacterium aquaticum DSM16371 type strain.</title>
        <authorList>
            <person name="Chaudhry V."/>
            <person name="Patil P.B."/>
        </authorList>
    </citation>
    <scope>NUCLEOTIDE SEQUENCE [LARGE SCALE GENOMIC DNA]</scope>
    <source>
        <strain evidence="2 3">DSM 16371</strain>
    </source>
</reference>
<protein>
    <submittedName>
        <fullName evidence="2">dTDP-glucose 4,6-dehydratase</fullName>
    </submittedName>
</protein>
<feature type="region of interest" description="Disordered" evidence="1">
    <location>
        <begin position="619"/>
        <end position="650"/>
    </location>
</feature>
<dbReference type="PANTHER" id="PTHR35399:SF2">
    <property type="entry name" value="DUF839 DOMAIN-CONTAINING PROTEIN"/>
    <property type="match status" value="1"/>
</dbReference>
<dbReference type="OrthoDB" id="9801383at2"/>
<dbReference type="SUPFAM" id="SSF63829">
    <property type="entry name" value="Calcium-dependent phosphotriesterase"/>
    <property type="match status" value="1"/>
</dbReference>
<dbReference type="RefSeq" id="WP_048467229.1">
    <property type="nucleotide sequence ID" value="NZ_LABX01000273.1"/>
</dbReference>
<dbReference type="Pfam" id="PF05787">
    <property type="entry name" value="PhoX"/>
    <property type="match status" value="1"/>
</dbReference>
<dbReference type="InterPro" id="IPR006311">
    <property type="entry name" value="TAT_signal"/>
</dbReference>
<evidence type="ECO:0000313" key="3">
    <source>
        <dbReference type="Proteomes" id="UP000035929"/>
    </source>
</evidence>
<dbReference type="PATRIC" id="fig|270351.6.peg.4078"/>
<dbReference type="InterPro" id="IPR008557">
    <property type="entry name" value="PhoX"/>
</dbReference>
<dbReference type="Proteomes" id="UP000035929">
    <property type="component" value="Unassembled WGS sequence"/>
</dbReference>